<dbReference type="EMBL" id="CAFBOX010000047">
    <property type="protein sequence ID" value="CAB4994651.1"/>
    <property type="molecule type" value="Genomic_DNA"/>
</dbReference>
<dbReference type="EMBL" id="CAFABD010000035">
    <property type="protein sequence ID" value="CAB4821016.1"/>
    <property type="molecule type" value="Genomic_DNA"/>
</dbReference>
<accession>A0A6J6MH57</accession>
<organism evidence="4">
    <name type="scientific">freshwater metagenome</name>
    <dbReference type="NCBI Taxonomy" id="449393"/>
    <lineage>
        <taxon>unclassified sequences</taxon>
        <taxon>metagenomes</taxon>
        <taxon>ecological metagenomes</taxon>
    </lineage>
</organism>
<feature type="transmembrane region" description="Helical" evidence="1">
    <location>
        <begin position="103"/>
        <end position="131"/>
    </location>
</feature>
<evidence type="ECO:0000256" key="1">
    <source>
        <dbReference type="SAM" id="Phobius"/>
    </source>
</evidence>
<keyword evidence="1" id="KW-0472">Membrane</keyword>
<evidence type="ECO:0000313" key="3">
    <source>
        <dbReference type="EMBL" id="CAB4546994.1"/>
    </source>
</evidence>
<dbReference type="SUPFAM" id="SSF103481">
    <property type="entry name" value="Multidrug resistance efflux transporter EmrE"/>
    <property type="match status" value="2"/>
</dbReference>
<feature type="domain" description="EamA" evidence="2">
    <location>
        <begin position="4"/>
        <end position="131"/>
    </location>
</feature>
<feature type="transmembrane region" description="Helical" evidence="1">
    <location>
        <begin position="143"/>
        <end position="167"/>
    </location>
</feature>
<gene>
    <name evidence="3" type="ORF">UFOPK1438_00818</name>
    <name evidence="4" type="ORF">UFOPK2329_00603</name>
    <name evidence="5" type="ORF">UFOPK3166_00354</name>
    <name evidence="6" type="ORF">UFOPK4035_00404</name>
</gene>
<evidence type="ECO:0000313" key="5">
    <source>
        <dbReference type="EMBL" id="CAB4821016.1"/>
    </source>
</evidence>
<feature type="transmembrane region" description="Helical" evidence="1">
    <location>
        <begin position="62"/>
        <end position="83"/>
    </location>
</feature>
<evidence type="ECO:0000259" key="2">
    <source>
        <dbReference type="Pfam" id="PF00892"/>
    </source>
</evidence>
<evidence type="ECO:0000313" key="6">
    <source>
        <dbReference type="EMBL" id="CAB4994651.1"/>
    </source>
</evidence>
<dbReference type="EMBL" id="CAEZWZ010000081">
    <property type="protein sequence ID" value="CAB4673202.1"/>
    <property type="molecule type" value="Genomic_DNA"/>
</dbReference>
<evidence type="ECO:0000313" key="4">
    <source>
        <dbReference type="EMBL" id="CAB4673202.1"/>
    </source>
</evidence>
<sequence length="276" mass="28837">MSSLFALAAAISIASGLFLTKSVTQRLPGYHSVGVLFFFNAVVAAPFLILDPQWVQLSAIAWLRIAIGGSLTALGAGLIFLVVTRSSASASAVGQSLSPAVVLVIAPLILGTTVSFAQIVVVLILVTAVLLPLRNSLAGVSTLSTFVLIGSIALTTGSVTTLIALQIHAGMALVQVVFIQQLIAAGLFLILFFPKHFTAKNYLSLFPRSIFMGAGWVLTSYAISHGSPVVVQSIISTVPLWILLFETVAYKKSPSKSVIVSSCLACAGICALAFLF</sequence>
<dbReference type="Pfam" id="PF00892">
    <property type="entry name" value="EamA"/>
    <property type="match status" value="2"/>
</dbReference>
<keyword evidence="1" id="KW-0812">Transmembrane</keyword>
<proteinExistence type="predicted"/>
<dbReference type="EMBL" id="CAEZSM010000108">
    <property type="protein sequence ID" value="CAB4546994.1"/>
    <property type="molecule type" value="Genomic_DNA"/>
</dbReference>
<name>A0A6J6MH57_9ZZZZ</name>
<feature type="transmembrane region" description="Helical" evidence="1">
    <location>
        <begin position="257"/>
        <end position="275"/>
    </location>
</feature>
<dbReference type="InterPro" id="IPR000620">
    <property type="entry name" value="EamA_dom"/>
</dbReference>
<dbReference type="AlphaFoldDB" id="A0A6J6MH57"/>
<dbReference type="GO" id="GO:0016020">
    <property type="term" value="C:membrane"/>
    <property type="evidence" value="ECO:0007669"/>
    <property type="project" value="InterPro"/>
</dbReference>
<feature type="domain" description="EamA" evidence="2">
    <location>
        <begin position="151"/>
        <end position="272"/>
    </location>
</feature>
<protein>
    <submittedName>
        <fullName evidence="4">Unannotated protein</fullName>
    </submittedName>
</protein>
<reference evidence="4" key="1">
    <citation type="submission" date="2020-05" db="EMBL/GenBank/DDBJ databases">
        <authorList>
            <person name="Chiriac C."/>
            <person name="Salcher M."/>
            <person name="Ghai R."/>
            <person name="Kavagutti S V."/>
        </authorList>
    </citation>
    <scope>NUCLEOTIDE SEQUENCE</scope>
</reference>
<feature type="transmembrane region" description="Helical" evidence="1">
    <location>
        <begin position="30"/>
        <end position="50"/>
    </location>
</feature>
<dbReference type="InterPro" id="IPR037185">
    <property type="entry name" value="EmrE-like"/>
</dbReference>
<feature type="transmembrane region" description="Helical" evidence="1">
    <location>
        <begin position="173"/>
        <end position="193"/>
    </location>
</feature>
<keyword evidence="1" id="KW-1133">Transmembrane helix</keyword>
<feature type="transmembrane region" description="Helical" evidence="1">
    <location>
        <begin position="229"/>
        <end position="250"/>
    </location>
</feature>
<feature type="transmembrane region" description="Helical" evidence="1">
    <location>
        <begin position="205"/>
        <end position="223"/>
    </location>
</feature>